<sequence length="135" mass="15432">MLIVLLIVGIMVSIATISIKAARPSTTQMLFNQMKSQFHSVVDFSQLRNIDLRIDIDTVEKDNKIHYQVTIQQLNPNDGKWYKNKAIAPKVIKWENNIVSMSVETVFIAPNGFITPAIVEFKLDDETYQFDTSKL</sequence>
<proteinExistence type="predicted"/>
<reference evidence="1" key="1">
    <citation type="submission" date="2016-10" db="EMBL/GenBank/DDBJ databases">
        <authorList>
            <person name="de Groot N.N."/>
        </authorList>
    </citation>
    <scope>NUCLEOTIDE SEQUENCE</scope>
</reference>
<protein>
    <submittedName>
        <fullName evidence="1">Uncharacterized protein</fullName>
    </submittedName>
</protein>
<gene>
    <name evidence="1" type="ORF">MNB_SUP05-SYMBIONT-5-799</name>
</gene>
<organism evidence="1">
    <name type="scientific">hydrothermal vent metagenome</name>
    <dbReference type="NCBI Taxonomy" id="652676"/>
    <lineage>
        <taxon>unclassified sequences</taxon>
        <taxon>metagenomes</taxon>
        <taxon>ecological metagenomes</taxon>
    </lineage>
</organism>
<accession>A0A1W1E6A3</accession>
<dbReference type="AlphaFoldDB" id="A0A1W1E6A3"/>
<evidence type="ECO:0000313" key="1">
    <source>
        <dbReference type="EMBL" id="SFV89428.1"/>
    </source>
</evidence>
<dbReference type="EMBL" id="FPHZ01000227">
    <property type="protein sequence ID" value="SFV89428.1"/>
    <property type="molecule type" value="Genomic_DNA"/>
</dbReference>
<name>A0A1W1E6A3_9ZZZZ</name>